<dbReference type="PANTHER" id="PTHR22835:SF681">
    <property type="entry name" value="OS01G0216300 PROTEIN"/>
    <property type="match status" value="1"/>
</dbReference>
<organism evidence="6 7">
    <name type="scientific">Rhynchospora pubera</name>
    <dbReference type="NCBI Taxonomy" id="906938"/>
    <lineage>
        <taxon>Eukaryota</taxon>
        <taxon>Viridiplantae</taxon>
        <taxon>Streptophyta</taxon>
        <taxon>Embryophyta</taxon>
        <taxon>Tracheophyta</taxon>
        <taxon>Spermatophyta</taxon>
        <taxon>Magnoliopsida</taxon>
        <taxon>Liliopsida</taxon>
        <taxon>Poales</taxon>
        <taxon>Cyperaceae</taxon>
        <taxon>Cyperoideae</taxon>
        <taxon>Rhynchosporeae</taxon>
        <taxon>Rhynchospora</taxon>
    </lineage>
</organism>
<keyword evidence="4" id="KW-0325">Glycoprotein</keyword>
<comment type="similarity">
    <text evidence="1">Belongs to the 'GDSL' lipolytic enzyme family.</text>
</comment>
<dbReference type="Gene3D" id="3.40.50.1110">
    <property type="entry name" value="SGNH hydrolase"/>
    <property type="match status" value="1"/>
</dbReference>
<keyword evidence="7" id="KW-1185">Reference proteome</keyword>
<dbReference type="Pfam" id="PF00657">
    <property type="entry name" value="Lipase_GDSL"/>
    <property type="match status" value="1"/>
</dbReference>
<feature type="signal peptide" evidence="5">
    <location>
        <begin position="1"/>
        <end position="20"/>
    </location>
</feature>
<name>A0AAV8HLT6_9POAL</name>
<dbReference type="InterPro" id="IPR036514">
    <property type="entry name" value="SGNH_hydro_sf"/>
</dbReference>
<evidence type="ECO:0000256" key="2">
    <source>
        <dbReference type="ARBA" id="ARBA00022729"/>
    </source>
</evidence>
<sequence>MKRTTLIILSLLLFLEPIQPTPSHKFNSIFSFGDSCTDTGNANVLAKKRSWSSYTDNLPYGMTFFRRPSNRFCDGRLIVDFLAEEFGLPYLKPYLGKNESFRQGANFAVVGATALDDTFFKQHNITRSKSPSRKSLSSQLQWFEELKPSLCQTPKECRDYFGRSLFILGQIQGNDYFIMPSSLSVERMMSCSSAIIQTIARTIKELIDQGAKTVVVAGNIPIGCQPKYLIINGKSKGHSSYDPSTGCIEKYNRLSRHHNSLLLEAIKKLRIKYRDAKIIYADIYKPIIDFIRFPQRYGFTSKPLVVCCGTSHEFNWPGREYNWDLLRQCGTPNITACQNPSTYVNWDSLCFTEATNRYVANSWLKGPYADPPILDAHTNKFNLLARA</sequence>
<feature type="chain" id="PRO_5044012399" evidence="5">
    <location>
        <begin position="21"/>
        <end position="387"/>
    </location>
</feature>
<dbReference type="CDD" id="cd01837">
    <property type="entry name" value="SGNH_plant_lipase_like"/>
    <property type="match status" value="1"/>
</dbReference>
<gene>
    <name evidence="6" type="ORF">LUZ62_031040</name>
</gene>
<evidence type="ECO:0000313" key="6">
    <source>
        <dbReference type="EMBL" id="KAJ4818474.1"/>
    </source>
</evidence>
<evidence type="ECO:0000256" key="1">
    <source>
        <dbReference type="ARBA" id="ARBA00008668"/>
    </source>
</evidence>
<evidence type="ECO:0000313" key="7">
    <source>
        <dbReference type="Proteomes" id="UP001140206"/>
    </source>
</evidence>
<dbReference type="AlphaFoldDB" id="A0AAV8HLT6"/>
<evidence type="ECO:0000256" key="3">
    <source>
        <dbReference type="ARBA" id="ARBA00022801"/>
    </source>
</evidence>
<accession>A0AAV8HLT6</accession>
<keyword evidence="3" id="KW-0378">Hydrolase</keyword>
<dbReference type="InterPro" id="IPR035669">
    <property type="entry name" value="SGNH_plant_lipase-like"/>
</dbReference>
<reference evidence="6" key="1">
    <citation type="submission" date="2022-08" db="EMBL/GenBank/DDBJ databases">
        <authorList>
            <person name="Marques A."/>
        </authorList>
    </citation>
    <scope>NUCLEOTIDE SEQUENCE</scope>
    <source>
        <strain evidence="6">RhyPub2mFocal</strain>
        <tissue evidence="6">Leaves</tissue>
    </source>
</reference>
<dbReference type="PANTHER" id="PTHR22835">
    <property type="entry name" value="ZINC FINGER FYVE DOMAIN CONTAINING PROTEIN"/>
    <property type="match status" value="1"/>
</dbReference>
<dbReference type="GO" id="GO:0016788">
    <property type="term" value="F:hydrolase activity, acting on ester bonds"/>
    <property type="evidence" value="ECO:0007669"/>
    <property type="project" value="InterPro"/>
</dbReference>
<evidence type="ECO:0000256" key="5">
    <source>
        <dbReference type="SAM" id="SignalP"/>
    </source>
</evidence>
<dbReference type="InterPro" id="IPR001087">
    <property type="entry name" value="GDSL"/>
</dbReference>
<dbReference type="Proteomes" id="UP001140206">
    <property type="component" value="Chromosome 1"/>
</dbReference>
<keyword evidence="2 5" id="KW-0732">Signal</keyword>
<evidence type="ECO:0000256" key="4">
    <source>
        <dbReference type="ARBA" id="ARBA00023180"/>
    </source>
</evidence>
<comment type="caution">
    <text evidence="6">The sequence shown here is derived from an EMBL/GenBank/DDBJ whole genome shotgun (WGS) entry which is preliminary data.</text>
</comment>
<protein>
    <submittedName>
        <fullName evidence="6">GDSL esterase/lipase</fullName>
    </submittedName>
</protein>
<dbReference type="EMBL" id="JAMFTS010000001">
    <property type="protein sequence ID" value="KAJ4818474.1"/>
    <property type="molecule type" value="Genomic_DNA"/>
</dbReference>
<proteinExistence type="inferred from homology"/>